<dbReference type="SUPFAM" id="SSF52540">
    <property type="entry name" value="P-loop containing nucleoside triphosphate hydrolases"/>
    <property type="match status" value="1"/>
</dbReference>
<feature type="domain" description="4Fe-4S ferredoxin-type" evidence="1">
    <location>
        <begin position="88"/>
        <end position="117"/>
    </location>
</feature>
<dbReference type="InterPro" id="IPR002586">
    <property type="entry name" value="CobQ/CobB/MinD/ParA_Nub-bd_dom"/>
</dbReference>
<organism evidence="2">
    <name type="scientific">Acididesulfobacillus acetoxydans</name>
    <dbReference type="NCBI Taxonomy" id="1561005"/>
    <lineage>
        <taxon>Bacteria</taxon>
        <taxon>Bacillati</taxon>
        <taxon>Bacillota</taxon>
        <taxon>Clostridia</taxon>
        <taxon>Eubacteriales</taxon>
        <taxon>Peptococcaceae</taxon>
        <taxon>Acididesulfobacillus</taxon>
    </lineage>
</organism>
<dbReference type="Proteomes" id="UP000836597">
    <property type="component" value="Chromosome"/>
</dbReference>
<reference evidence="3" key="1">
    <citation type="submission" date="2014-11" db="EMBL/GenBank/DDBJ databases">
        <authorList>
            <person name="Hornung B.V."/>
        </authorList>
    </citation>
    <scope>NUCLEOTIDE SEQUENCE</scope>
    <source>
        <strain evidence="3">INE</strain>
    </source>
</reference>
<dbReference type="KEGG" id="aacx:DEACI_1096"/>
<dbReference type="AlphaFoldDB" id="A0A8S0VW55"/>
<evidence type="ECO:0000259" key="1">
    <source>
        <dbReference type="PROSITE" id="PS51379"/>
    </source>
</evidence>
<proteinExistence type="predicted"/>
<keyword evidence="4" id="KW-1185">Reference proteome</keyword>
<evidence type="ECO:0000313" key="3">
    <source>
        <dbReference type="EMBL" id="CEJ06577.1"/>
    </source>
</evidence>
<dbReference type="PANTHER" id="PTHR43063">
    <property type="entry name" value="4FE-4S CLUSTER CONTAINING PARA FAMILY ATPASE PROTEIN"/>
    <property type="match status" value="1"/>
</dbReference>
<accession>A0A8S0VW55</accession>
<dbReference type="RefSeq" id="WP_240984119.1">
    <property type="nucleotide sequence ID" value="NZ_CDGJ01000032.1"/>
</dbReference>
<dbReference type="Proteomes" id="UP001071230">
    <property type="component" value="Unassembled WGS sequence"/>
</dbReference>
<dbReference type="EMBL" id="CDGJ01000032">
    <property type="protein sequence ID" value="CEJ06577.1"/>
    <property type="molecule type" value="Genomic_DNA"/>
</dbReference>
<dbReference type="InterPro" id="IPR017896">
    <property type="entry name" value="4Fe4S_Fe-S-bd"/>
</dbReference>
<dbReference type="Pfam" id="PF00037">
    <property type="entry name" value="Fer4"/>
    <property type="match status" value="2"/>
</dbReference>
<dbReference type="Gene3D" id="3.30.70.20">
    <property type="match status" value="1"/>
</dbReference>
<dbReference type="Pfam" id="PF01656">
    <property type="entry name" value="CbiA"/>
    <property type="match status" value="1"/>
</dbReference>
<dbReference type="SUPFAM" id="SSF54862">
    <property type="entry name" value="4Fe-4S ferredoxins"/>
    <property type="match status" value="1"/>
</dbReference>
<feature type="domain" description="4Fe-4S ferredoxin-type" evidence="1">
    <location>
        <begin position="60"/>
        <end position="83"/>
    </location>
</feature>
<gene>
    <name evidence="3" type="ORF">DEACI_1026</name>
    <name evidence="2" type="ORF">DEACI_1096</name>
</gene>
<name>A0A8S0VW55_9FIRM</name>
<dbReference type="EMBL" id="LR746496">
    <property type="protein sequence ID" value="CAA7600443.1"/>
    <property type="molecule type" value="Genomic_DNA"/>
</dbReference>
<reference evidence="2" key="2">
    <citation type="submission" date="2020-01" db="EMBL/GenBank/DDBJ databases">
        <authorList>
            <person name="Hornung B."/>
        </authorList>
    </citation>
    <scope>NUCLEOTIDE SEQUENCE</scope>
    <source>
        <strain evidence="2">PacBioINE</strain>
    </source>
</reference>
<dbReference type="Gene3D" id="3.40.50.300">
    <property type="entry name" value="P-loop containing nucleotide triphosphate hydrolases"/>
    <property type="match status" value="1"/>
</dbReference>
<dbReference type="PROSITE" id="PS51379">
    <property type="entry name" value="4FE4S_FER_2"/>
    <property type="match status" value="2"/>
</dbReference>
<sequence length="288" mass="31431">MRIGVLSGKGGTGKTTVAVNLALSFAQTHKTQYLDYDVEEPNGFLFLQPEVKEQVSVPLLYPEISDKCTLCGECSKACQYHALAQVSQKVLVFPELCHGCGTCSIVCRYGAVLERERPLGLVELGYHGNLRCVQGILREGEALAVPVIQAVRSRAEERSTEGFEVTVADCPPGSSCSVIHSVEASDLALLVTEPTAFGLHDLKIAVRLVRELGLRHGVVLNKDDGSRLIRDYCGAEDIPLMAAIPFDIGIAKTYSKGLPLLEDSRWAVLFADLRDKLVREVPVQKHED</sequence>
<dbReference type="InterPro" id="IPR027417">
    <property type="entry name" value="P-loop_NTPase"/>
</dbReference>
<dbReference type="PANTHER" id="PTHR43063:SF1">
    <property type="entry name" value="4FE-4S CLUSTER CONTAINING PARA FAMILY ATPASE PROTEIN"/>
    <property type="match status" value="1"/>
</dbReference>
<evidence type="ECO:0000313" key="2">
    <source>
        <dbReference type="EMBL" id="CAA7600443.1"/>
    </source>
</evidence>
<evidence type="ECO:0000313" key="4">
    <source>
        <dbReference type="Proteomes" id="UP001071230"/>
    </source>
</evidence>
<protein>
    <submittedName>
        <fullName evidence="3">4Fe-4S binding domain protein</fullName>
    </submittedName>
    <submittedName>
        <fullName evidence="2">CobQ/CobB/MinD/ParA nucleotide binding domain protein</fullName>
    </submittedName>
</protein>